<dbReference type="PROSITE" id="PS00754">
    <property type="entry name" value="NA_NEUROTRAN_SYMP_2"/>
    <property type="match status" value="1"/>
</dbReference>
<keyword evidence="3 8" id="KW-0812">Transmembrane</keyword>
<feature type="transmembrane region" description="Helical" evidence="9">
    <location>
        <begin position="286"/>
        <end position="303"/>
    </location>
</feature>
<dbReference type="GO" id="GO:0005886">
    <property type="term" value="C:plasma membrane"/>
    <property type="evidence" value="ECO:0007669"/>
    <property type="project" value="TreeGrafter"/>
</dbReference>
<name>A0A6F9DT11_9ASCI</name>
<evidence type="ECO:0000256" key="2">
    <source>
        <dbReference type="ARBA" id="ARBA00022448"/>
    </source>
</evidence>
<dbReference type="AlphaFoldDB" id="A0A6F9DT11"/>
<feature type="transmembrane region" description="Helical" evidence="9">
    <location>
        <begin position="372"/>
        <end position="388"/>
    </location>
</feature>
<comment type="subcellular location">
    <subcellularLocation>
        <location evidence="1">Membrane</location>
        <topology evidence="1">Multi-pass membrane protein</topology>
    </subcellularLocation>
</comment>
<feature type="binding site" evidence="6">
    <location>
        <position position="289"/>
    </location>
    <ligand>
        <name>Na(+)</name>
        <dbReference type="ChEBI" id="CHEBI:29101"/>
        <label>1</label>
    </ligand>
</feature>
<proteinExistence type="evidence at transcript level"/>
<dbReference type="GO" id="GO:0005332">
    <property type="term" value="F:gamma-aminobutyric acid:sodium:chloride symporter activity"/>
    <property type="evidence" value="ECO:0007669"/>
    <property type="project" value="TreeGrafter"/>
</dbReference>
<keyword evidence="5 9" id="KW-0472">Membrane</keyword>
<dbReference type="SUPFAM" id="SSF161070">
    <property type="entry name" value="SNF-like"/>
    <property type="match status" value="1"/>
</dbReference>
<protein>
    <recommendedName>
        <fullName evidence="8">Transporter</fullName>
    </recommendedName>
</protein>
<evidence type="ECO:0000313" key="10">
    <source>
        <dbReference type="EMBL" id="CAB3266321.1"/>
    </source>
</evidence>
<feature type="transmembrane region" description="Helical" evidence="9">
    <location>
        <begin position="315"/>
        <end position="340"/>
    </location>
</feature>
<dbReference type="GO" id="GO:0046872">
    <property type="term" value="F:metal ion binding"/>
    <property type="evidence" value="ECO:0007669"/>
    <property type="project" value="UniProtKB-KW"/>
</dbReference>
<keyword evidence="4 9" id="KW-1133">Transmembrane helix</keyword>
<dbReference type="NCBIfam" id="NF037979">
    <property type="entry name" value="Na_transp"/>
    <property type="match status" value="1"/>
</dbReference>
<feature type="binding site" evidence="6">
    <location>
        <position position="41"/>
    </location>
    <ligand>
        <name>Na(+)</name>
        <dbReference type="ChEBI" id="CHEBI:29101"/>
        <label>1</label>
    </ligand>
</feature>
<feature type="transmembrane region" description="Helical" evidence="9">
    <location>
        <begin position="235"/>
        <end position="266"/>
    </location>
</feature>
<feature type="transmembrane region" description="Helical" evidence="9">
    <location>
        <begin position="100"/>
        <end position="123"/>
    </location>
</feature>
<feature type="binding site" evidence="6">
    <location>
        <position position="37"/>
    </location>
    <ligand>
        <name>Na(+)</name>
        <dbReference type="ChEBI" id="CHEBI:29101"/>
        <label>1</label>
    </ligand>
</feature>
<keyword evidence="8" id="KW-0769">Symport</keyword>
<dbReference type="PROSITE" id="PS00610">
    <property type="entry name" value="NA_NEUROTRAN_SYMP_1"/>
    <property type="match status" value="1"/>
</dbReference>
<dbReference type="Pfam" id="PF00209">
    <property type="entry name" value="SNF"/>
    <property type="match status" value="1"/>
</dbReference>
<accession>A0A6F9DT11</accession>
<dbReference type="PRINTS" id="PR00176">
    <property type="entry name" value="NANEUSMPORT"/>
</dbReference>
<feature type="transmembrane region" description="Helical" evidence="9">
    <location>
        <begin position="58"/>
        <end position="79"/>
    </location>
</feature>
<feature type="disulfide bond" evidence="7">
    <location>
        <begin position="139"/>
        <end position="148"/>
    </location>
</feature>
<dbReference type="InterPro" id="IPR037272">
    <property type="entry name" value="SNS_sf"/>
</dbReference>
<reference evidence="10" key="1">
    <citation type="submission" date="2020-04" db="EMBL/GenBank/DDBJ databases">
        <authorList>
            <person name="Neveu A P."/>
        </authorList>
    </citation>
    <scope>NUCLEOTIDE SEQUENCE</scope>
    <source>
        <tissue evidence="10">Whole embryo</tissue>
    </source>
</reference>
<dbReference type="InterPro" id="IPR000175">
    <property type="entry name" value="Na/ntran_symport"/>
</dbReference>
<evidence type="ECO:0000256" key="9">
    <source>
        <dbReference type="SAM" id="Phobius"/>
    </source>
</evidence>
<gene>
    <name evidence="10" type="primary">Slc6a6</name>
</gene>
<keyword evidence="6" id="KW-0915">Sodium</keyword>
<feature type="transmembrane region" description="Helical" evidence="9">
    <location>
        <begin position="531"/>
        <end position="552"/>
    </location>
</feature>
<evidence type="ECO:0000256" key="6">
    <source>
        <dbReference type="PIRSR" id="PIRSR600175-1"/>
    </source>
</evidence>
<dbReference type="PROSITE" id="PS50267">
    <property type="entry name" value="NA_NEUROTRAN_SYMP_3"/>
    <property type="match status" value="1"/>
</dbReference>
<dbReference type="PANTHER" id="PTHR11616">
    <property type="entry name" value="SODIUM/CHLORIDE DEPENDENT TRANSPORTER"/>
    <property type="match status" value="1"/>
</dbReference>
<evidence type="ECO:0000256" key="7">
    <source>
        <dbReference type="PIRSR" id="PIRSR600175-2"/>
    </source>
</evidence>
<feature type="binding site" evidence="6">
    <location>
        <position position="34"/>
    </location>
    <ligand>
        <name>Na(+)</name>
        <dbReference type="ChEBI" id="CHEBI:29101"/>
        <label>1</label>
    </ligand>
</feature>
<feature type="binding site" evidence="6">
    <location>
        <position position="321"/>
    </location>
    <ligand>
        <name>Na(+)</name>
        <dbReference type="ChEBI" id="CHEBI:29101"/>
        <label>1</label>
    </ligand>
</feature>
<dbReference type="PANTHER" id="PTHR11616:SF289">
    <property type="entry name" value="TRANSPORTER"/>
    <property type="match status" value="1"/>
</dbReference>
<keyword evidence="2 8" id="KW-0813">Transport</keyword>
<sequence>MATDAPENPDSVCAPTTAREKWKKKIDFAFSIAGGFVGLGNVWRFPYLCYKNGGGAFLIPYILFVAIGSLPVFLLEVTLGQYTNLGSALAFRIVPIMKGLGFAVNIINYHLNVYYAVILAWSLRYFFASMSSELPWATCGNSWNTNKCIVYGSSSHSNSSALLKSSNHSLRVPFLPNETVSSVREYWDHGVLGKSAGIHEIGNVQWELLLCLLLTWIVLYFCIWKGIGWTSKVVYFTATFPLLMLLVLLVRGLTLDGALDGIVFYLKPDLERLKDVQVWLDAATQVFYSYALCKGMLITMGSYNSYHYNSYRDCIVLSILNSGVSFISGFAIFSVLGFMAKEQNVDITKVAESGPGLAFIAYPKALTLLPMPQFWGCLFFFMLFLLGLDSEFVGQETLMTAFVDLKPEWFKAKWRRESCLALLCVSQFLFGIIMVTNGGVYVLNIYDNYAAAGWSMLFISFCECAAIAWIFGVHRYWKIVCDMIGFTPRLPWFKWCWSILTPLSTAILLVTCLVYYKPLTYNKDYVYPDWAVVLCWLLALSSILAIPGYAVYRFYVAQGTLKEKWAEVTKSEYEDSSSSKIGKNAELDFEMAPLYEDVVKTNVDGINADDKLTENNLF</sequence>
<feature type="transmembrane region" description="Helical" evidence="9">
    <location>
        <begin position="449"/>
        <end position="471"/>
    </location>
</feature>
<dbReference type="GO" id="GO:0042995">
    <property type="term" value="C:cell projection"/>
    <property type="evidence" value="ECO:0007669"/>
    <property type="project" value="TreeGrafter"/>
</dbReference>
<evidence type="ECO:0000256" key="3">
    <source>
        <dbReference type="ARBA" id="ARBA00022692"/>
    </source>
</evidence>
<evidence type="ECO:0000256" key="5">
    <source>
        <dbReference type="ARBA" id="ARBA00023136"/>
    </source>
</evidence>
<dbReference type="EMBL" id="LR790459">
    <property type="protein sequence ID" value="CAB3266321.1"/>
    <property type="molecule type" value="mRNA"/>
</dbReference>
<feature type="binding site" evidence="6">
    <location>
        <position position="389"/>
    </location>
    <ligand>
        <name>Na(+)</name>
        <dbReference type="ChEBI" id="CHEBI:29101"/>
        <label>1</label>
    </ligand>
</feature>
<comment type="similarity">
    <text evidence="8">Belongs to the sodium:neurotransmitter symporter (SNF) (TC 2.A.22) family.</text>
</comment>
<organism evidence="10">
    <name type="scientific">Phallusia mammillata</name>
    <dbReference type="NCBI Taxonomy" id="59560"/>
    <lineage>
        <taxon>Eukaryota</taxon>
        <taxon>Metazoa</taxon>
        <taxon>Chordata</taxon>
        <taxon>Tunicata</taxon>
        <taxon>Ascidiacea</taxon>
        <taxon>Phlebobranchia</taxon>
        <taxon>Ascidiidae</taxon>
        <taxon>Phallusia</taxon>
    </lineage>
</organism>
<feature type="binding site" evidence="6">
    <location>
        <position position="386"/>
    </location>
    <ligand>
        <name>Na(+)</name>
        <dbReference type="ChEBI" id="CHEBI:29101"/>
        <label>1</label>
    </ligand>
</feature>
<evidence type="ECO:0000256" key="8">
    <source>
        <dbReference type="RuleBase" id="RU003732"/>
    </source>
</evidence>
<feature type="transmembrane region" description="Helical" evidence="9">
    <location>
        <begin position="204"/>
        <end position="223"/>
    </location>
</feature>
<keyword evidence="7" id="KW-1015">Disulfide bond</keyword>
<keyword evidence="6" id="KW-0479">Metal-binding</keyword>
<feature type="transmembrane region" description="Helical" evidence="9">
    <location>
        <begin position="420"/>
        <end position="443"/>
    </location>
</feature>
<evidence type="ECO:0000256" key="4">
    <source>
        <dbReference type="ARBA" id="ARBA00022989"/>
    </source>
</evidence>
<feature type="binding site" evidence="6">
    <location>
        <position position="390"/>
    </location>
    <ligand>
        <name>Na(+)</name>
        <dbReference type="ChEBI" id="CHEBI:29101"/>
        <label>1</label>
    </ligand>
</feature>
<evidence type="ECO:0000256" key="1">
    <source>
        <dbReference type="ARBA" id="ARBA00004141"/>
    </source>
</evidence>
<feature type="transmembrane region" description="Helical" evidence="9">
    <location>
        <begin position="28"/>
        <end position="46"/>
    </location>
</feature>
<feature type="transmembrane region" description="Helical" evidence="9">
    <location>
        <begin position="492"/>
        <end position="516"/>
    </location>
</feature>